<protein>
    <submittedName>
        <fullName evidence="2">DNA-entry nuclease</fullName>
    </submittedName>
</protein>
<evidence type="ECO:0000313" key="2">
    <source>
        <dbReference type="EMBL" id="GCF92266.1"/>
    </source>
</evidence>
<dbReference type="OrthoDB" id="9783680at2"/>
<dbReference type="Proteomes" id="UP000290567">
    <property type="component" value="Unassembled WGS sequence"/>
</dbReference>
<gene>
    <name evidence="2" type="ORF">NRIC_01570</name>
</gene>
<evidence type="ECO:0000259" key="1">
    <source>
        <dbReference type="Pfam" id="PF13930"/>
    </source>
</evidence>
<keyword evidence="3" id="KW-1185">Reference proteome</keyword>
<dbReference type="EMBL" id="BJCC01000001">
    <property type="protein sequence ID" value="GCF92266.1"/>
    <property type="molecule type" value="Genomic_DNA"/>
</dbReference>
<feature type="domain" description="Type VII secretion system protein EssD-like" evidence="1">
    <location>
        <begin position="83"/>
        <end position="204"/>
    </location>
</feature>
<evidence type="ECO:0000313" key="3">
    <source>
        <dbReference type="Proteomes" id="UP000290567"/>
    </source>
</evidence>
<reference evidence="3" key="1">
    <citation type="submission" date="2019-02" db="EMBL/GenBank/DDBJ databases">
        <title>Draft genome sequence of Enterococcus sp. Gos25-1.</title>
        <authorList>
            <person name="Tanaka N."/>
            <person name="Shiwa Y."/>
            <person name="Fujita N."/>
        </authorList>
    </citation>
    <scope>NUCLEOTIDE SEQUENCE [LARGE SCALE GENOMIC DNA]</scope>
    <source>
        <strain evidence="3">Gos25-1</strain>
    </source>
</reference>
<accession>A0A4P5P4C5</accession>
<organism evidence="2 3">
    <name type="scientific">Enterococcus florum</name>
    <dbReference type="NCBI Taxonomy" id="2480627"/>
    <lineage>
        <taxon>Bacteria</taxon>
        <taxon>Bacillati</taxon>
        <taxon>Bacillota</taxon>
        <taxon>Bacilli</taxon>
        <taxon>Lactobacillales</taxon>
        <taxon>Enterococcaceae</taxon>
        <taxon>Enterococcus</taxon>
    </lineage>
</organism>
<sequence>MTIIARKKKQTTTKILSSVVLLLAALYGLYTQTLEPDNSLKTIEVQQLAEIPEYDGEHQVIQLNHGRPDFSEEDLKMPLGTHFSDLDSFNRVGPANAMLNKSLFPREERERLYVKPTGWQQKFYQDRPLYNRAHLIAFRLTGENNNWKNLMTATSSLNSPGMTVYEEQVAEYLKETGNHIRYRITPYFKGEELVARGVQMEAQSIEDKEVSFNVFIYNIQQGVSIDYTTGRSKAE</sequence>
<name>A0A4P5P4C5_9ENTE</name>
<dbReference type="InterPro" id="IPR044927">
    <property type="entry name" value="Endonuclea_NS_2"/>
</dbReference>
<dbReference type="AlphaFoldDB" id="A0A4P5P4C5"/>
<dbReference type="Gene3D" id="3.40.570.10">
    <property type="entry name" value="Extracellular Endonuclease, subunit A"/>
    <property type="match status" value="1"/>
</dbReference>
<dbReference type="Pfam" id="PF13930">
    <property type="entry name" value="Endonuclea_NS_2"/>
    <property type="match status" value="1"/>
</dbReference>
<dbReference type="InterPro" id="IPR044929">
    <property type="entry name" value="DNA/RNA_non-sp_Endonuclease_sf"/>
</dbReference>
<proteinExistence type="predicted"/>
<comment type="caution">
    <text evidence="2">The sequence shown here is derived from an EMBL/GenBank/DDBJ whole genome shotgun (WGS) entry which is preliminary data.</text>
</comment>